<gene>
    <name evidence="4" type="ORF">DES47_10567</name>
</gene>
<dbReference type="InterPro" id="IPR050582">
    <property type="entry name" value="HAD-like_SerB"/>
</dbReference>
<accession>A0A4R6QIX0</accession>
<organism evidence="4 5">
    <name type="scientific">Roseateles toxinivorans</name>
    <dbReference type="NCBI Taxonomy" id="270368"/>
    <lineage>
        <taxon>Bacteria</taxon>
        <taxon>Pseudomonadati</taxon>
        <taxon>Pseudomonadota</taxon>
        <taxon>Betaproteobacteria</taxon>
        <taxon>Burkholderiales</taxon>
        <taxon>Sphaerotilaceae</taxon>
        <taxon>Roseateles</taxon>
    </lineage>
</organism>
<comment type="caution">
    <text evidence="4">The sequence shown here is derived from an EMBL/GenBank/DDBJ whole genome shotgun (WGS) entry which is preliminary data.</text>
</comment>
<dbReference type="NCBIfam" id="TIGR01488">
    <property type="entry name" value="HAD-SF-IB"/>
    <property type="match status" value="1"/>
</dbReference>
<dbReference type="Gene3D" id="3.40.50.1000">
    <property type="entry name" value="HAD superfamily/HAD-like"/>
    <property type="match status" value="1"/>
</dbReference>
<protein>
    <submittedName>
        <fullName evidence="4">HAD superfamily hydrolase (TIGR01490 family)</fullName>
    </submittedName>
</protein>
<dbReference type="NCBIfam" id="TIGR01490">
    <property type="entry name" value="HAD-SF-IB-hyp1"/>
    <property type="match status" value="1"/>
</dbReference>
<dbReference type="InterPro" id="IPR036412">
    <property type="entry name" value="HAD-like_sf"/>
</dbReference>
<dbReference type="SUPFAM" id="SSF56784">
    <property type="entry name" value="HAD-like"/>
    <property type="match status" value="1"/>
</dbReference>
<keyword evidence="2 4" id="KW-0378">Hydrolase</keyword>
<dbReference type="InterPro" id="IPR006385">
    <property type="entry name" value="HAD_hydro_SerB1"/>
</dbReference>
<evidence type="ECO:0000313" key="5">
    <source>
        <dbReference type="Proteomes" id="UP000295361"/>
    </source>
</evidence>
<dbReference type="GO" id="GO:0016787">
    <property type="term" value="F:hydrolase activity"/>
    <property type="evidence" value="ECO:0007669"/>
    <property type="project" value="UniProtKB-KW"/>
</dbReference>
<dbReference type="Proteomes" id="UP000295361">
    <property type="component" value="Unassembled WGS sequence"/>
</dbReference>
<dbReference type="Pfam" id="PF12710">
    <property type="entry name" value="HAD"/>
    <property type="match status" value="1"/>
</dbReference>
<dbReference type="PANTHER" id="PTHR43344">
    <property type="entry name" value="PHOSPHOSERINE PHOSPHATASE"/>
    <property type="match status" value="1"/>
</dbReference>
<dbReference type="GO" id="GO:0046872">
    <property type="term" value="F:metal ion binding"/>
    <property type="evidence" value="ECO:0007669"/>
    <property type="project" value="UniProtKB-KW"/>
</dbReference>
<dbReference type="RefSeq" id="WP_133702262.1">
    <property type="nucleotide sequence ID" value="NZ_SNXS01000005.1"/>
</dbReference>
<proteinExistence type="predicted"/>
<dbReference type="CDD" id="cd02612">
    <property type="entry name" value="HAD_PGPPase"/>
    <property type="match status" value="1"/>
</dbReference>
<dbReference type="Gene3D" id="1.20.1440.100">
    <property type="entry name" value="SG protein - dephosphorylation function"/>
    <property type="match status" value="1"/>
</dbReference>
<keyword evidence="1" id="KW-0479">Metal-binding</keyword>
<evidence type="ECO:0000256" key="2">
    <source>
        <dbReference type="ARBA" id="ARBA00022801"/>
    </source>
</evidence>
<keyword evidence="5" id="KW-1185">Reference proteome</keyword>
<evidence type="ECO:0000256" key="1">
    <source>
        <dbReference type="ARBA" id="ARBA00022723"/>
    </source>
</evidence>
<name>A0A4R6QIX0_9BURK</name>
<evidence type="ECO:0000313" key="4">
    <source>
        <dbReference type="EMBL" id="TDP63067.1"/>
    </source>
</evidence>
<evidence type="ECO:0000256" key="3">
    <source>
        <dbReference type="ARBA" id="ARBA00022842"/>
    </source>
</evidence>
<dbReference type="OrthoDB" id="9784466at2"/>
<dbReference type="EMBL" id="SNXS01000005">
    <property type="protein sequence ID" value="TDP63067.1"/>
    <property type="molecule type" value="Genomic_DNA"/>
</dbReference>
<dbReference type="PANTHER" id="PTHR43344:SF13">
    <property type="entry name" value="PHOSPHATASE RV3661-RELATED"/>
    <property type="match status" value="1"/>
</dbReference>
<reference evidence="4 5" key="1">
    <citation type="submission" date="2019-03" db="EMBL/GenBank/DDBJ databases">
        <title>Genomic Encyclopedia of Type Strains, Phase IV (KMG-IV): sequencing the most valuable type-strain genomes for metagenomic binning, comparative biology and taxonomic classification.</title>
        <authorList>
            <person name="Goeker M."/>
        </authorList>
    </citation>
    <scope>NUCLEOTIDE SEQUENCE [LARGE SCALE GENOMIC DNA]</scope>
    <source>
        <strain evidence="4 5">DSM 16998</strain>
    </source>
</reference>
<sequence>MNLTLFDLDGTLIPTDSDHAFGQFMVDIGWTDGERWARRNDEFYAQYQAGRLDLDAYVDFATSVWRARAPSEYLAARRRFMAEVMEPAMHDNARSLVRDHQQAGDLVAIVTATNEFVTEPIAEAFAVPHLIAVELERLAEVDGHAPYTGAVRGVPSYQAGKITRVQDWLRAQGRRWEDFERITFYSDSINDLPLLERVSHPVATNPTPALEHIARERGWTILKLFA</sequence>
<dbReference type="AlphaFoldDB" id="A0A4R6QIX0"/>
<keyword evidence="3" id="KW-0460">Magnesium</keyword>
<dbReference type="InterPro" id="IPR023214">
    <property type="entry name" value="HAD_sf"/>
</dbReference>
<dbReference type="InParanoid" id="A0A4R6QIX0"/>